<evidence type="ECO:0000313" key="2">
    <source>
        <dbReference type="Proteomes" id="UP001596263"/>
    </source>
</evidence>
<proteinExistence type="predicted"/>
<gene>
    <name evidence="1" type="ORF">ACFPQ9_40325</name>
</gene>
<dbReference type="RefSeq" id="WP_380864547.1">
    <property type="nucleotide sequence ID" value="NZ_JBHSKM010000045.1"/>
</dbReference>
<dbReference type="Proteomes" id="UP001596263">
    <property type="component" value="Unassembled WGS sequence"/>
</dbReference>
<evidence type="ECO:0000313" key="1">
    <source>
        <dbReference type="EMBL" id="MFC5220075.1"/>
    </source>
</evidence>
<comment type="caution">
    <text evidence="1">The sequence shown here is derived from an EMBL/GenBank/DDBJ whole genome shotgun (WGS) entry which is preliminary data.</text>
</comment>
<name>A0ABW0CZX3_STRCD</name>
<evidence type="ECO:0008006" key="3">
    <source>
        <dbReference type="Google" id="ProtNLM"/>
    </source>
</evidence>
<organism evidence="1 2">
    <name type="scientific">Streptomyces coerulescens</name>
    <dbReference type="NCBI Taxonomy" id="29304"/>
    <lineage>
        <taxon>Bacteria</taxon>
        <taxon>Bacillati</taxon>
        <taxon>Actinomycetota</taxon>
        <taxon>Actinomycetes</taxon>
        <taxon>Kitasatosporales</taxon>
        <taxon>Streptomycetaceae</taxon>
        <taxon>Streptomyces</taxon>
    </lineage>
</organism>
<keyword evidence="2" id="KW-1185">Reference proteome</keyword>
<reference evidence="2" key="1">
    <citation type="journal article" date="2019" name="Int. J. Syst. Evol. Microbiol.">
        <title>The Global Catalogue of Microorganisms (GCM) 10K type strain sequencing project: providing services to taxonomists for standard genome sequencing and annotation.</title>
        <authorList>
            <consortium name="The Broad Institute Genomics Platform"/>
            <consortium name="The Broad Institute Genome Sequencing Center for Infectious Disease"/>
            <person name="Wu L."/>
            <person name="Ma J."/>
        </authorList>
    </citation>
    <scope>NUCLEOTIDE SEQUENCE [LARGE SCALE GENOMIC DNA]</scope>
    <source>
        <strain evidence="2">KCTC 42586</strain>
    </source>
</reference>
<accession>A0ABW0CZX3</accession>
<protein>
    <recommendedName>
        <fullName evidence="3">RanBP2-type domain-containing protein</fullName>
    </recommendedName>
</protein>
<dbReference type="EMBL" id="JBHSKM010000045">
    <property type="protein sequence ID" value="MFC5220075.1"/>
    <property type="molecule type" value="Genomic_DNA"/>
</dbReference>
<sequence>MIIPDPNSSVGEAVISLHQEMTDLRERRGDWPGADAVTILESWLEQFDFTRLPDPAVAHIPPPRPGQVWVLRRWERHENGIELFADEDSAIRGLAEHVRQCWDNVTGEEGVPDEPPLDDRAVVDLYYGPERNNRPDEGYSLYADTVSRKGRPRVVPLDFQFPDVDACERAHRRAVFHPGTGGDLPCLMVDGVLVFAYLDHEVGAFRISVHLDSAVDRLVRTDGTVPLRIEVEDRIVLDDCEAERAPRPASLDALLSAAEAARIRTEPILAAAVAAGFMWRCPECQWINPRSATCCEGPGPCQKPLPGPGVAAQG</sequence>